<proteinExistence type="predicted"/>
<keyword evidence="2" id="KW-1185">Reference proteome</keyword>
<gene>
    <name evidence="1" type="ORF">FHS49_003821</name>
</gene>
<dbReference type="Proteomes" id="UP000549617">
    <property type="component" value="Unassembled WGS sequence"/>
</dbReference>
<dbReference type="AlphaFoldDB" id="A0A7W9ALA9"/>
<evidence type="ECO:0000313" key="2">
    <source>
        <dbReference type="Proteomes" id="UP000549617"/>
    </source>
</evidence>
<sequence length="118" mass="13366">MMQRPYSPYIPEDVSDIMDLLGWMMLKSPKFEDKSGYFVGQNIDTTFFALLEGLKNIEPKVGKENYDSLVVMSGRMREHFAADPDDKTDDGLAGRQIIFDMENLIKASVQRRPPAASS</sequence>
<organism evidence="1 2">
    <name type="scientific">Sphingobium boeckii</name>
    <dbReference type="NCBI Taxonomy" id="1082345"/>
    <lineage>
        <taxon>Bacteria</taxon>
        <taxon>Pseudomonadati</taxon>
        <taxon>Pseudomonadota</taxon>
        <taxon>Alphaproteobacteria</taxon>
        <taxon>Sphingomonadales</taxon>
        <taxon>Sphingomonadaceae</taxon>
        <taxon>Sphingobium</taxon>
    </lineage>
</organism>
<accession>A0A7W9ALA9</accession>
<dbReference type="RefSeq" id="WP_246351084.1">
    <property type="nucleotide sequence ID" value="NZ_JACIJC010000009.1"/>
</dbReference>
<reference evidence="1 2" key="1">
    <citation type="submission" date="2020-08" db="EMBL/GenBank/DDBJ databases">
        <title>Genomic Encyclopedia of Type Strains, Phase IV (KMG-IV): sequencing the most valuable type-strain genomes for metagenomic binning, comparative biology and taxonomic classification.</title>
        <authorList>
            <person name="Goeker M."/>
        </authorList>
    </citation>
    <scope>NUCLEOTIDE SEQUENCE [LARGE SCALE GENOMIC DNA]</scope>
    <source>
        <strain evidence="1 2">DSM 25079</strain>
    </source>
</reference>
<comment type="caution">
    <text evidence="1">The sequence shown here is derived from an EMBL/GenBank/DDBJ whole genome shotgun (WGS) entry which is preliminary data.</text>
</comment>
<protein>
    <submittedName>
        <fullName evidence="1">Uncharacterized protein</fullName>
    </submittedName>
</protein>
<dbReference type="EMBL" id="JACIJC010000009">
    <property type="protein sequence ID" value="MBB5687775.1"/>
    <property type="molecule type" value="Genomic_DNA"/>
</dbReference>
<name>A0A7W9ALA9_9SPHN</name>
<evidence type="ECO:0000313" key="1">
    <source>
        <dbReference type="EMBL" id="MBB5687775.1"/>
    </source>
</evidence>